<keyword evidence="4" id="KW-0804">Transcription</keyword>
<proteinExistence type="inferred from homology"/>
<dbReference type="GO" id="GO:0010698">
    <property type="term" value="F:acetyltransferase activator activity"/>
    <property type="evidence" value="ECO:0007669"/>
    <property type="project" value="EnsemblFungi"/>
</dbReference>
<evidence type="ECO:0000256" key="4">
    <source>
        <dbReference type="ARBA" id="ARBA00023163"/>
    </source>
</evidence>
<dbReference type="GO" id="GO:0031509">
    <property type="term" value="P:subtelomeric heterochromatin formation"/>
    <property type="evidence" value="ECO:0007669"/>
    <property type="project" value="EnsemblFungi"/>
</dbReference>
<sequence length="176" mass="19911">MSLVNIANINVLNNPAPFNSPLEFEITFECNAELKDDLEWRMIYVGSAESQEYDQVLDSIMVGPIPVGVNKFVFSAGPPQIDLLPQNDLLEVTVVLLSCLYHGKEFVRVGYYVNNEYTDESLAQEPPQQVVIEKLQRNILADKPKVTRYTIDWTNPSNDPLMEAAAKQTDQDMMVQ</sequence>
<dbReference type="SUPFAM" id="SSF101546">
    <property type="entry name" value="ASF1-like"/>
    <property type="match status" value="1"/>
</dbReference>
<dbReference type="GO" id="GO:0030466">
    <property type="term" value="P:silent mating-type cassette heterochromatin formation"/>
    <property type="evidence" value="ECO:0007669"/>
    <property type="project" value="EnsemblFungi"/>
</dbReference>
<dbReference type="GO" id="GO:0005829">
    <property type="term" value="C:cytosol"/>
    <property type="evidence" value="ECO:0007669"/>
    <property type="project" value="EnsemblFungi"/>
</dbReference>
<dbReference type="Pfam" id="PF04729">
    <property type="entry name" value="ASF1_hist_chap"/>
    <property type="match status" value="1"/>
</dbReference>
<keyword evidence="6" id="KW-0539">Nucleus</keyword>
<dbReference type="GO" id="GO:0042393">
    <property type="term" value="F:histone binding"/>
    <property type="evidence" value="ECO:0007669"/>
    <property type="project" value="EnsemblFungi"/>
</dbReference>
<reference evidence="8" key="1">
    <citation type="journal article" date="2014" name="Genome Announc.">
        <title>De novo whole-genome sequence and genome annotation of Lichtheimia ramosa.</title>
        <authorList>
            <person name="Linde J."/>
            <person name="Schwartze V."/>
            <person name="Binder U."/>
            <person name="Lass-Florl C."/>
            <person name="Voigt K."/>
            <person name="Horn F."/>
        </authorList>
    </citation>
    <scope>NUCLEOTIDE SEQUENCE</scope>
    <source>
        <strain evidence="8">JMRC FSU:6197</strain>
    </source>
</reference>
<dbReference type="PANTHER" id="PTHR12040:SF0">
    <property type="entry name" value="HISTONE CHAPERONE ASF1"/>
    <property type="match status" value="1"/>
</dbReference>
<dbReference type="GO" id="GO:0070775">
    <property type="term" value="C:H3 histone acetyltransferase complex"/>
    <property type="evidence" value="ECO:0007669"/>
    <property type="project" value="EnsemblFungi"/>
</dbReference>
<dbReference type="Gene3D" id="2.60.40.1490">
    <property type="entry name" value="Histone chaperone ASF1-like"/>
    <property type="match status" value="1"/>
</dbReference>
<evidence type="ECO:0000256" key="2">
    <source>
        <dbReference type="ARBA" id="ARBA00006051"/>
    </source>
</evidence>
<dbReference type="OrthoDB" id="29755at2759"/>
<evidence type="ECO:0000313" key="8">
    <source>
        <dbReference type="EMBL" id="CDS07228.1"/>
    </source>
</evidence>
<dbReference type="EMBL" id="LK023324">
    <property type="protein sequence ID" value="CDS07228.1"/>
    <property type="molecule type" value="Genomic_DNA"/>
</dbReference>
<evidence type="ECO:0000256" key="1">
    <source>
        <dbReference type="ARBA" id="ARBA00004123"/>
    </source>
</evidence>
<accession>A0A077WJH7</accession>
<dbReference type="GO" id="GO:0005634">
    <property type="term" value="C:nucleus"/>
    <property type="evidence" value="ECO:0007669"/>
    <property type="project" value="UniProtKB-SubCell"/>
</dbReference>
<evidence type="ECO:0000256" key="3">
    <source>
        <dbReference type="ARBA" id="ARBA00023015"/>
    </source>
</evidence>
<keyword evidence="3" id="KW-0805">Transcription regulation</keyword>
<dbReference type="InterPro" id="IPR006818">
    <property type="entry name" value="ASF1-like"/>
</dbReference>
<dbReference type="GO" id="GO:0006337">
    <property type="term" value="P:nucleosome disassembly"/>
    <property type="evidence" value="ECO:0007669"/>
    <property type="project" value="EnsemblFungi"/>
</dbReference>
<comment type="similarity">
    <text evidence="2">Belongs to the ASF1 family.</text>
</comment>
<dbReference type="InterPro" id="IPR036747">
    <property type="entry name" value="ASF1-like_sf"/>
</dbReference>
<keyword evidence="5" id="KW-0143">Chaperone</keyword>
<dbReference type="GO" id="GO:0000781">
    <property type="term" value="C:chromosome, telomeric region"/>
    <property type="evidence" value="ECO:0007669"/>
    <property type="project" value="GOC"/>
</dbReference>
<name>A0A077WJH7_9FUNG</name>
<evidence type="ECO:0000256" key="7">
    <source>
        <dbReference type="ARBA" id="ARBA00032776"/>
    </source>
</evidence>
<dbReference type="GO" id="GO:0033554">
    <property type="term" value="P:cellular response to stress"/>
    <property type="evidence" value="ECO:0007669"/>
    <property type="project" value="EnsemblFungi"/>
</dbReference>
<dbReference type="GO" id="GO:0006335">
    <property type="term" value="P:DNA replication-dependent chromatin assembly"/>
    <property type="evidence" value="ECO:0007669"/>
    <property type="project" value="EnsemblFungi"/>
</dbReference>
<evidence type="ECO:0000256" key="6">
    <source>
        <dbReference type="ARBA" id="ARBA00023242"/>
    </source>
</evidence>
<protein>
    <recommendedName>
        <fullName evidence="7">Anti-silencing function protein 1</fullName>
    </recommendedName>
</protein>
<comment type="subcellular location">
    <subcellularLocation>
        <location evidence="1">Nucleus</location>
    </subcellularLocation>
</comment>
<dbReference type="AlphaFoldDB" id="A0A077WJH7"/>
<gene>
    <name evidence="8" type="ORF">LRAMOSA01177</name>
</gene>
<dbReference type="GO" id="GO:0032968">
    <property type="term" value="P:positive regulation of transcription elongation by RNA polymerase II"/>
    <property type="evidence" value="ECO:0007669"/>
    <property type="project" value="EnsemblFungi"/>
</dbReference>
<organism evidence="8">
    <name type="scientific">Lichtheimia ramosa</name>
    <dbReference type="NCBI Taxonomy" id="688394"/>
    <lineage>
        <taxon>Eukaryota</taxon>
        <taxon>Fungi</taxon>
        <taxon>Fungi incertae sedis</taxon>
        <taxon>Mucoromycota</taxon>
        <taxon>Mucoromycotina</taxon>
        <taxon>Mucoromycetes</taxon>
        <taxon>Mucorales</taxon>
        <taxon>Lichtheimiaceae</taxon>
        <taxon>Lichtheimia</taxon>
    </lineage>
</organism>
<evidence type="ECO:0000256" key="5">
    <source>
        <dbReference type="ARBA" id="ARBA00023186"/>
    </source>
</evidence>
<dbReference type="FunFam" id="2.60.40.1490:FF:000001">
    <property type="entry name" value="Histone chaperone ASF1"/>
    <property type="match status" value="1"/>
</dbReference>
<dbReference type="PANTHER" id="PTHR12040">
    <property type="entry name" value="ANTI-SILENCING PROTEIN 1"/>
    <property type="match status" value="1"/>
</dbReference>